<dbReference type="Pfam" id="PF09791">
    <property type="entry name" value="Oxidored-like"/>
    <property type="match status" value="1"/>
</dbReference>
<dbReference type="Proteomes" id="UP000018144">
    <property type="component" value="Unassembled WGS sequence"/>
</dbReference>
<reference evidence="3 4" key="1">
    <citation type="journal article" date="2013" name="PLoS Genet.">
        <title>The genome and development-dependent transcriptomes of Pyronema confluens: a window into fungal evolution.</title>
        <authorList>
            <person name="Traeger S."/>
            <person name="Altegoer F."/>
            <person name="Freitag M."/>
            <person name="Gabaldon T."/>
            <person name="Kempken F."/>
            <person name="Kumar A."/>
            <person name="Marcet-Houben M."/>
            <person name="Poggeler S."/>
            <person name="Stajich J.E."/>
            <person name="Nowrousian M."/>
        </authorList>
    </citation>
    <scope>NUCLEOTIDE SEQUENCE [LARGE SCALE GENOMIC DNA]</scope>
    <source>
        <strain evidence="4">CBS 100304</strain>
        <tissue evidence="3">Vegetative mycelium</tissue>
    </source>
</reference>
<evidence type="ECO:0000313" key="4">
    <source>
        <dbReference type="Proteomes" id="UP000018144"/>
    </source>
</evidence>
<feature type="compositionally biased region" description="Pro residues" evidence="1">
    <location>
        <begin position="72"/>
        <end position="84"/>
    </location>
</feature>
<organism evidence="3 4">
    <name type="scientific">Pyronema omphalodes (strain CBS 100304)</name>
    <name type="common">Pyronema confluens</name>
    <dbReference type="NCBI Taxonomy" id="1076935"/>
    <lineage>
        <taxon>Eukaryota</taxon>
        <taxon>Fungi</taxon>
        <taxon>Dikarya</taxon>
        <taxon>Ascomycota</taxon>
        <taxon>Pezizomycotina</taxon>
        <taxon>Pezizomycetes</taxon>
        <taxon>Pezizales</taxon>
        <taxon>Pyronemataceae</taxon>
        <taxon>Pyronema</taxon>
    </lineage>
</organism>
<dbReference type="OrthoDB" id="10064411at2759"/>
<dbReference type="STRING" id="1076935.U4KZR1"/>
<dbReference type="GO" id="GO:0005739">
    <property type="term" value="C:mitochondrion"/>
    <property type="evidence" value="ECO:0007669"/>
    <property type="project" value="TreeGrafter"/>
</dbReference>
<feature type="region of interest" description="Disordered" evidence="1">
    <location>
        <begin position="63"/>
        <end position="92"/>
    </location>
</feature>
<evidence type="ECO:0000259" key="2">
    <source>
        <dbReference type="Pfam" id="PF09791"/>
    </source>
</evidence>
<dbReference type="eggNOG" id="KOG4690">
    <property type="taxonomic scope" value="Eukaryota"/>
</dbReference>
<dbReference type="InterPro" id="IPR039251">
    <property type="entry name" value="OXLD1"/>
</dbReference>
<evidence type="ECO:0000313" key="3">
    <source>
        <dbReference type="EMBL" id="CCX08000.1"/>
    </source>
</evidence>
<dbReference type="InterPro" id="IPR019180">
    <property type="entry name" value="Oxidoreductase-like_N"/>
</dbReference>
<gene>
    <name evidence="3" type="ORF">PCON_07589</name>
</gene>
<keyword evidence="4" id="KW-1185">Reference proteome</keyword>
<dbReference type="PANTHER" id="PTHR21193:SF3">
    <property type="entry name" value="OXIDOREDUCTASE-LIKE DOMAIN-CONTAINING PROTEIN 1"/>
    <property type="match status" value="1"/>
</dbReference>
<dbReference type="OMA" id="VNCVWDM"/>
<sequence length="231" mass="24558">MSIAFRPLVRRLISQTRLHSTQARPLTGFYLEILNNPLHAANPAPPSVRLAAANAAAAPAAAAKPTATINPSPAPTTAPTPTPSAAPAEAKRELTAEERAAIIFGSPLTGPTEAKELHEASKRERGAVIAGIWVPPKPIEPDNCCMSGCVNCVLSQFVEDLDEWKACKRKAEAALKRQQEGMAATTSMDDDGGGSEGLWDGFEDIPVGLRVFMETEKRLNSAPKEAKVEAK</sequence>
<dbReference type="AlphaFoldDB" id="U4KZR1"/>
<proteinExistence type="predicted"/>
<accession>U4KZR1</accession>
<feature type="domain" description="Oxidoreductase-like" evidence="2">
    <location>
        <begin position="128"/>
        <end position="172"/>
    </location>
</feature>
<protein>
    <submittedName>
        <fullName evidence="3">Similar to UPF0651 protein YPL107W, mitochondrial acc. no. Q02873</fullName>
    </submittedName>
</protein>
<dbReference type="PANTHER" id="PTHR21193">
    <property type="entry name" value="OXIDOREDUCTASE-LIKE DOMAIN-CONTAINING PROTEIN 1"/>
    <property type="match status" value="1"/>
</dbReference>
<evidence type="ECO:0000256" key="1">
    <source>
        <dbReference type="SAM" id="MobiDB-lite"/>
    </source>
</evidence>
<name>U4KZR1_PYROM</name>
<dbReference type="EMBL" id="HF935386">
    <property type="protein sequence ID" value="CCX08000.1"/>
    <property type="molecule type" value="Genomic_DNA"/>
</dbReference>